<dbReference type="EMBL" id="AACFVE010000308">
    <property type="protein sequence ID" value="EAK3904404.1"/>
    <property type="molecule type" value="Genomic_DNA"/>
</dbReference>
<accession>A0A5T0UNJ5</accession>
<protein>
    <submittedName>
        <fullName evidence="1">Uncharacterized protein</fullName>
    </submittedName>
</protein>
<dbReference type="Pfam" id="PF14281">
    <property type="entry name" value="PDDEXK_4"/>
    <property type="match status" value="1"/>
</dbReference>
<reference evidence="1" key="1">
    <citation type="submission" date="2018-06" db="EMBL/GenBank/DDBJ databases">
        <authorList>
            <consortium name="PulseNet: The National Subtyping Network for Foodborne Disease Surveillance"/>
            <person name="Tarr C.L."/>
            <person name="Trees E."/>
            <person name="Katz L.S."/>
            <person name="Carleton-Romer H.A."/>
            <person name="Stroika S."/>
            <person name="Kucerova Z."/>
            <person name="Roache K.F."/>
            <person name="Sabol A.L."/>
            <person name="Besser J."/>
            <person name="Gerner-Smidt P."/>
        </authorList>
    </citation>
    <scope>NUCLEOTIDE SEQUENCE</scope>
    <source>
        <strain evidence="1">PNUSAC003301</strain>
    </source>
</reference>
<sequence length="108" mass="12741">MEKFIERLLEEDIKFEKDVNNGLSDINIFDALNIETKENYHSKFIAYLIDINKDHYQKNFAKVFLEKLGKSLVNTKFENLNIEDIKSVEIEACIKDNRRIDILITLSD</sequence>
<comment type="caution">
    <text evidence="1">The sequence shown here is derived from an EMBL/GenBank/DDBJ whole genome shotgun (WGS) entry which is preliminary data.</text>
</comment>
<dbReference type="InterPro" id="IPR029470">
    <property type="entry name" value="PDDEXK_4"/>
</dbReference>
<proteinExistence type="predicted"/>
<name>A0A5T0UNJ5_CAMJU</name>
<evidence type="ECO:0000313" key="1">
    <source>
        <dbReference type="EMBL" id="EAK3904404.1"/>
    </source>
</evidence>
<feature type="non-terminal residue" evidence="1">
    <location>
        <position position="108"/>
    </location>
</feature>
<gene>
    <name evidence="1" type="ORF">CW563_10030</name>
</gene>
<dbReference type="AlphaFoldDB" id="A0A5T0UNJ5"/>
<organism evidence="1">
    <name type="scientific">Campylobacter jejuni</name>
    <dbReference type="NCBI Taxonomy" id="197"/>
    <lineage>
        <taxon>Bacteria</taxon>
        <taxon>Pseudomonadati</taxon>
        <taxon>Campylobacterota</taxon>
        <taxon>Epsilonproteobacteria</taxon>
        <taxon>Campylobacterales</taxon>
        <taxon>Campylobacteraceae</taxon>
        <taxon>Campylobacter</taxon>
    </lineage>
</organism>